<dbReference type="PATRIC" id="fig|758793.3.peg.512"/>
<proteinExistence type="predicted"/>
<evidence type="ECO:0000313" key="1">
    <source>
        <dbReference type="EMBL" id="BAN22267.1"/>
    </source>
</evidence>
<organism evidence="1 2">
    <name type="scientific">Caballeronia insecticola</name>
    <dbReference type="NCBI Taxonomy" id="758793"/>
    <lineage>
        <taxon>Bacteria</taxon>
        <taxon>Pseudomonadati</taxon>
        <taxon>Pseudomonadota</taxon>
        <taxon>Betaproteobacteria</taxon>
        <taxon>Burkholderiales</taxon>
        <taxon>Burkholderiaceae</taxon>
        <taxon>Caballeronia</taxon>
    </lineage>
</organism>
<dbReference type="KEGG" id="buo:BRPE64_ACDS05130"/>
<dbReference type="HOGENOM" id="CLU_3096495_0_0_4"/>
<gene>
    <name evidence="1" type="ORF">BRPE64_ACDS05130</name>
</gene>
<evidence type="ECO:0000313" key="2">
    <source>
        <dbReference type="Proteomes" id="UP000013966"/>
    </source>
</evidence>
<keyword evidence="2" id="KW-1185">Reference proteome</keyword>
<reference evidence="1 2" key="2">
    <citation type="journal article" date="2018" name="Int. J. Syst. Evol. Microbiol.">
        <title>Burkholderia insecticola sp. nov., a gut symbiotic bacterium of the bean bug Riptortus pedestris.</title>
        <authorList>
            <person name="Takeshita K."/>
            <person name="Tamaki H."/>
            <person name="Ohbayashi T."/>
            <person name="Meng X.-Y."/>
            <person name="Sone T."/>
            <person name="Mitani Y."/>
            <person name="Peeters C."/>
            <person name="Kikuchi Y."/>
            <person name="Vandamme P."/>
        </authorList>
    </citation>
    <scope>NUCLEOTIDE SEQUENCE [LARGE SCALE GENOMIC DNA]</scope>
    <source>
        <strain evidence="1">RPE64</strain>
    </source>
</reference>
<accession>R4WWL2</accession>
<reference evidence="1 2" key="1">
    <citation type="journal article" date="2013" name="Genome Announc.">
        <title>Complete Genome Sequence of Burkholderia sp. Strain RPE64, Bacterial Symbiont of the Bean Bug Riptortus pedestris.</title>
        <authorList>
            <person name="Shibata T.F."/>
            <person name="Maeda T."/>
            <person name="Nikoh N."/>
            <person name="Yamaguchi K."/>
            <person name="Oshima K."/>
            <person name="Hattori M."/>
            <person name="Nishiyama T."/>
            <person name="Hasebe M."/>
            <person name="Fukatsu T."/>
            <person name="Kikuchi Y."/>
            <person name="Shigenobu S."/>
        </authorList>
    </citation>
    <scope>NUCLEOTIDE SEQUENCE [LARGE SCALE GENOMIC DNA]</scope>
</reference>
<dbReference type="EMBL" id="AP013058">
    <property type="protein sequence ID" value="BAN22267.1"/>
    <property type="molecule type" value="Genomic_DNA"/>
</dbReference>
<name>R4WWL2_9BURK</name>
<protein>
    <submittedName>
        <fullName evidence="1">Uncharacterized protein</fullName>
    </submittedName>
</protein>
<dbReference type="STRING" id="758793.BRPE64_ACDS05130"/>
<dbReference type="AlphaFoldDB" id="R4WWL2"/>
<sequence>MTEDEKRARRRTSAHVSAHELAGALEAADCRDAWRRAAGGSGKVLAFRNDG</sequence>
<dbReference type="Proteomes" id="UP000013966">
    <property type="component" value="Chromosome 1"/>
</dbReference>